<dbReference type="OrthoDB" id="2194280at2759"/>
<keyword evidence="2" id="KW-1185">Reference proteome</keyword>
<protein>
    <submittedName>
        <fullName evidence="1">Uncharacterized protein</fullName>
    </submittedName>
</protein>
<dbReference type="AlphaFoldDB" id="A0A1W0E4V0"/>
<dbReference type="EMBL" id="MNPJ01000021">
    <property type="protein sequence ID" value="OQS54253.1"/>
    <property type="molecule type" value="Genomic_DNA"/>
</dbReference>
<comment type="caution">
    <text evidence="1">The sequence shown here is derived from an EMBL/GenBank/DDBJ whole genome shotgun (WGS) entry which is preliminary data.</text>
</comment>
<dbReference type="Proteomes" id="UP000192758">
    <property type="component" value="Unassembled WGS sequence"/>
</dbReference>
<evidence type="ECO:0000313" key="1">
    <source>
        <dbReference type="EMBL" id="OQS54253.1"/>
    </source>
</evidence>
<evidence type="ECO:0000313" key="2">
    <source>
        <dbReference type="Proteomes" id="UP000192758"/>
    </source>
</evidence>
<dbReference type="VEuPathDB" id="MicrosporidiaDB:EHP00_922"/>
<name>A0A1W0E4V0_9MICR</name>
<proteinExistence type="predicted"/>
<organism evidence="1 2">
    <name type="scientific">Ecytonucleospora hepatopenaei</name>
    <dbReference type="NCBI Taxonomy" id="646526"/>
    <lineage>
        <taxon>Eukaryota</taxon>
        <taxon>Fungi</taxon>
        <taxon>Fungi incertae sedis</taxon>
        <taxon>Microsporidia</taxon>
        <taxon>Enterocytozoonidae</taxon>
        <taxon>Ecytonucleospora</taxon>
    </lineage>
</organism>
<sequence>MLETKKHLIAFKEMNVFEEKDLKHNLHAKYNLVGVKADKITNKILKYNVDFIELSSIKNIKKSLVNICKQHNIFIKVNLSEYSQDKLLFCGLLKKLLVFRAWRIMVITDDFLCSTRRVMGILEGFGFKRRNAGKIVENEEKMCKNALLKRYAYQNTFLNKETTPTDVLEIFY</sequence>
<reference evidence="1 2" key="1">
    <citation type="journal article" date="2017" name="Environ. Microbiol.">
        <title>Decay of the glycolytic pathway and adaptation to intranuclear parasitism within Enterocytozoonidae microsporidia.</title>
        <authorList>
            <person name="Wiredu Boakye D."/>
            <person name="Jaroenlak P."/>
            <person name="Prachumwat A."/>
            <person name="Williams T.A."/>
            <person name="Bateman K.S."/>
            <person name="Itsathitphaisarn O."/>
            <person name="Sritunyalucksana K."/>
            <person name="Paszkiewicz K.H."/>
            <person name="Moore K.A."/>
            <person name="Stentiford G.D."/>
            <person name="Williams B.A."/>
        </authorList>
    </citation>
    <scope>NUCLEOTIDE SEQUENCE [LARGE SCALE GENOMIC DNA]</scope>
    <source>
        <strain evidence="1 2">TH1</strain>
    </source>
</reference>
<accession>A0A1W0E4V0</accession>
<gene>
    <name evidence="1" type="ORF">EHP00_922</name>
</gene>